<accession>A0A8H3G1L1</accession>
<keyword evidence="3" id="KW-1185">Reference proteome</keyword>
<feature type="compositionally biased region" description="Low complexity" evidence="1">
    <location>
        <begin position="103"/>
        <end position="112"/>
    </location>
</feature>
<feature type="region of interest" description="Disordered" evidence="1">
    <location>
        <begin position="1"/>
        <end position="217"/>
    </location>
</feature>
<comment type="caution">
    <text evidence="2">The sequence shown here is derived from an EMBL/GenBank/DDBJ whole genome shotgun (WGS) entry which is preliminary data.</text>
</comment>
<dbReference type="EMBL" id="CAJPDT010000077">
    <property type="protein sequence ID" value="CAF9934561.1"/>
    <property type="molecule type" value="Genomic_DNA"/>
</dbReference>
<dbReference type="OrthoDB" id="5346604at2759"/>
<protein>
    <submittedName>
        <fullName evidence="2">Uncharacterized protein</fullName>
    </submittedName>
</protein>
<proteinExistence type="predicted"/>
<feature type="compositionally biased region" description="Low complexity" evidence="1">
    <location>
        <begin position="34"/>
        <end position="51"/>
    </location>
</feature>
<feature type="compositionally biased region" description="Basic and acidic residues" evidence="1">
    <location>
        <begin position="177"/>
        <end position="217"/>
    </location>
</feature>
<dbReference type="AlphaFoldDB" id="A0A8H3G1L1"/>
<feature type="compositionally biased region" description="Low complexity" evidence="1">
    <location>
        <begin position="83"/>
        <end position="92"/>
    </location>
</feature>
<sequence>MPGVHALGQIKRGLRSLFGRRKNKKQPSQPGPTPTSNNAPTQTTTAAGPAPVEAPVTSTRSITEVDDAPQDDSPNHPPPNPAADPASTTAASLMPDPPPATTPAPTTIDLPAALPPSSHPHISAPPQIEEAKGIDLNPASNIEPEGSGGKTEAPSNIKPKPKNETGMSATSGPMGDHMAEVWRDSDVGAKTGRPVDLEGKEGGVAEMVEGKEEGGMF</sequence>
<evidence type="ECO:0000313" key="2">
    <source>
        <dbReference type="EMBL" id="CAF9934561.1"/>
    </source>
</evidence>
<gene>
    <name evidence="2" type="ORF">IMSHALPRED_009762</name>
</gene>
<reference evidence="2" key="1">
    <citation type="submission" date="2021-03" db="EMBL/GenBank/DDBJ databases">
        <authorList>
            <person name="Tagirdzhanova G."/>
        </authorList>
    </citation>
    <scope>NUCLEOTIDE SEQUENCE</scope>
</reference>
<evidence type="ECO:0000313" key="3">
    <source>
        <dbReference type="Proteomes" id="UP000664534"/>
    </source>
</evidence>
<organism evidence="2 3">
    <name type="scientific">Imshaugia aleurites</name>
    <dbReference type="NCBI Taxonomy" id="172621"/>
    <lineage>
        <taxon>Eukaryota</taxon>
        <taxon>Fungi</taxon>
        <taxon>Dikarya</taxon>
        <taxon>Ascomycota</taxon>
        <taxon>Pezizomycotina</taxon>
        <taxon>Lecanoromycetes</taxon>
        <taxon>OSLEUM clade</taxon>
        <taxon>Lecanoromycetidae</taxon>
        <taxon>Lecanorales</taxon>
        <taxon>Lecanorineae</taxon>
        <taxon>Parmeliaceae</taxon>
        <taxon>Imshaugia</taxon>
    </lineage>
</organism>
<evidence type="ECO:0000256" key="1">
    <source>
        <dbReference type="SAM" id="MobiDB-lite"/>
    </source>
</evidence>
<name>A0A8H3G1L1_9LECA</name>
<dbReference type="Proteomes" id="UP000664534">
    <property type="component" value="Unassembled WGS sequence"/>
</dbReference>
<feature type="compositionally biased region" description="Basic residues" evidence="1">
    <location>
        <begin position="12"/>
        <end position="25"/>
    </location>
</feature>